<sequence length="667" mass="72899">MHNKKISRLLIANRGEIACRIIRTARQLGIKTIAVFSEADADALHVQQADESYCIGPAAATQSYLNIDALIEAAQQTRADAVHPGYGFLSENAAFAQALADNNIIFIGPSAEAIALMGDKRRAKTAMIEAGIPTLAGYSGDNQNLDHLVQQANTMGFPIMVKAAAGGGGRGMRLVTHADQLSAAINSARSEAQNAFGNGELLLERALTKPRHVEVQIFADQLGNTVYLGERDCSIQRRHQKVVEEAPAPGIDEKTRIALGSAALLAAQSCNYVGAGTVEFLLDSDGRFYFLEMNTRLQVEHPVTEAVFGVDLIAWQIAVAEGKPLPKTQTELTPNGHALEVRLYAENPSQNFLPQTGKVARWQSHLQPYTRIDHMLFDGYLVSNWYDPMLAKIIAWGETREQALAHLIEQIDHTTLLGVGHNLGYLRTIVDHPAFRAEQVHTGFLAEHGLNELFQPQEINQALVAASLLDFLASNHNPTIFTALSHLSHAQQKQWQINDCIFNCRLDAKRWKDGALRLDIAKAGAQAEQFSVTHITLTETQLRFHINNEKANADYCSVVLKNRGHYFLQLGGNPFTASLVDPLATSLGSSANSQCCAPMDGMVVELLVENGTQVESGDTLLILEAMKMEMPIKAQESGFVRFACAQGEQVKQGFQLASIKPSHKEAS</sequence>
<feature type="domain" description="Biotin carboxylation" evidence="9">
    <location>
        <begin position="5"/>
        <end position="450"/>
    </location>
</feature>
<dbReference type="NCBIfam" id="NF006367">
    <property type="entry name" value="PRK08591.1"/>
    <property type="match status" value="1"/>
</dbReference>
<organism evidence="10 11">
    <name type="scientific">Simiduia curdlanivorans</name>
    <dbReference type="NCBI Taxonomy" id="1492769"/>
    <lineage>
        <taxon>Bacteria</taxon>
        <taxon>Pseudomonadati</taxon>
        <taxon>Pseudomonadota</taxon>
        <taxon>Gammaproteobacteria</taxon>
        <taxon>Cellvibrionales</taxon>
        <taxon>Cellvibrionaceae</taxon>
        <taxon>Simiduia</taxon>
    </lineage>
</organism>
<proteinExistence type="predicted"/>
<evidence type="ECO:0000313" key="10">
    <source>
        <dbReference type="EMBL" id="MFC4364021.1"/>
    </source>
</evidence>
<keyword evidence="11" id="KW-1185">Reference proteome</keyword>
<dbReference type="PROSITE" id="PS00867">
    <property type="entry name" value="CPSASE_2"/>
    <property type="match status" value="1"/>
</dbReference>
<protein>
    <submittedName>
        <fullName evidence="10">Acetyl/propionyl/methylcrotonyl-CoA carboxylase subunit alpha</fullName>
    </submittedName>
</protein>
<dbReference type="PROSITE" id="PS00866">
    <property type="entry name" value="CPSASE_1"/>
    <property type="match status" value="1"/>
</dbReference>
<dbReference type="PROSITE" id="PS00188">
    <property type="entry name" value="BIOTIN"/>
    <property type="match status" value="1"/>
</dbReference>
<evidence type="ECO:0000256" key="6">
    <source>
        <dbReference type="PROSITE-ProRule" id="PRU00409"/>
    </source>
</evidence>
<dbReference type="Pfam" id="PF00289">
    <property type="entry name" value="Biotin_carb_N"/>
    <property type="match status" value="1"/>
</dbReference>
<dbReference type="InterPro" id="IPR011053">
    <property type="entry name" value="Single_hybrid_motif"/>
</dbReference>
<gene>
    <name evidence="10" type="ORF">ACFOX3_17010</name>
</gene>
<dbReference type="RefSeq" id="WP_290262903.1">
    <property type="nucleotide sequence ID" value="NZ_JAUFQG010000004.1"/>
</dbReference>
<dbReference type="EMBL" id="JBHSCX010000021">
    <property type="protein sequence ID" value="MFC4364021.1"/>
    <property type="molecule type" value="Genomic_DNA"/>
</dbReference>
<dbReference type="Gene3D" id="2.40.50.100">
    <property type="match status" value="1"/>
</dbReference>
<evidence type="ECO:0000256" key="1">
    <source>
        <dbReference type="ARBA" id="ARBA00001953"/>
    </source>
</evidence>
<dbReference type="SMART" id="SM00878">
    <property type="entry name" value="Biotin_carb_C"/>
    <property type="match status" value="1"/>
</dbReference>
<keyword evidence="2" id="KW-0436">Ligase</keyword>
<keyword evidence="3 6" id="KW-0547">Nucleotide-binding</keyword>
<dbReference type="Pfam" id="PF00364">
    <property type="entry name" value="Biotin_lipoyl"/>
    <property type="match status" value="1"/>
</dbReference>
<dbReference type="PANTHER" id="PTHR18866">
    <property type="entry name" value="CARBOXYLASE:PYRUVATE/ACETYL-COA/PROPIONYL-COA CARBOXYLASE"/>
    <property type="match status" value="1"/>
</dbReference>
<dbReference type="PANTHER" id="PTHR18866:SF33">
    <property type="entry name" value="METHYLCROTONOYL-COA CARBOXYLASE SUBUNIT ALPHA, MITOCHONDRIAL-RELATED"/>
    <property type="match status" value="1"/>
</dbReference>
<dbReference type="InterPro" id="IPR011761">
    <property type="entry name" value="ATP-grasp"/>
</dbReference>
<dbReference type="PROSITE" id="PS50979">
    <property type="entry name" value="BC"/>
    <property type="match status" value="1"/>
</dbReference>
<comment type="cofactor">
    <cofactor evidence="1">
        <name>biotin</name>
        <dbReference type="ChEBI" id="CHEBI:57586"/>
    </cofactor>
</comment>
<feature type="domain" description="ATP-grasp" evidence="8">
    <location>
        <begin position="124"/>
        <end position="321"/>
    </location>
</feature>
<dbReference type="SUPFAM" id="SSF52440">
    <property type="entry name" value="PreATP-grasp domain"/>
    <property type="match status" value="1"/>
</dbReference>
<keyword evidence="4 6" id="KW-0067">ATP-binding</keyword>
<evidence type="ECO:0000259" key="7">
    <source>
        <dbReference type="PROSITE" id="PS50968"/>
    </source>
</evidence>
<dbReference type="InterPro" id="IPR016185">
    <property type="entry name" value="PreATP-grasp_dom_sf"/>
</dbReference>
<accession>A0ABV8V7Y6</accession>
<feature type="domain" description="Lipoyl-binding" evidence="7">
    <location>
        <begin position="584"/>
        <end position="660"/>
    </location>
</feature>
<dbReference type="InterPro" id="IPR005479">
    <property type="entry name" value="CPAse_ATP-bd"/>
</dbReference>
<dbReference type="Pfam" id="PF02786">
    <property type="entry name" value="CPSase_L_D2"/>
    <property type="match status" value="1"/>
</dbReference>
<name>A0ABV8V7Y6_9GAMM</name>
<evidence type="ECO:0000259" key="8">
    <source>
        <dbReference type="PROSITE" id="PS50975"/>
    </source>
</evidence>
<dbReference type="SUPFAM" id="SSF51246">
    <property type="entry name" value="Rudiment single hybrid motif"/>
    <property type="match status" value="1"/>
</dbReference>
<dbReference type="SUPFAM" id="SSF51230">
    <property type="entry name" value="Single hybrid motif"/>
    <property type="match status" value="1"/>
</dbReference>
<dbReference type="CDD" id="cd06850">
    <property type="entry name" value="biotinyl_domain"/>
    <property type="match status" value="1"/>
</dbReference>
<dbReference type="InterPro" id="IPR001882">
    <property type="entry name" value="Biotin_BS"/>
</dbReference>
<evidence type="ECO:0000256" key="2">
    <source>
        <dbReference type="ARBA" id="ARBA00022598"/>
    </source>
</evidence>
<dbReference type="Proteomes" id="UP001595840">
    <property type="component" value="Unassembled WGS sequence"/>
</dbReference>
<evidence type="ECO:0000256" key="4">
    <source>
        <dbReference type="ARBA" id="ARBA00022840"/>
    </source>
</evidence>
<dbReference type="InterPro" id="IPR000089">
    <property type="entry name" value="Biotin_lipoyl"/>
</dbReference>
<dbReference type="InterPro" id="IPR011054">
    <property type="entry name" value="Rudment_hybrid_motif"/>
</dbReference>
<dbReference type="Pfam" id="PF02785">
    <property type="entry name" value="Biotin_carb_C"/>
    <property type="match status" value="1"/>
</dbReference>
<evidence type="ECO:0000259" key="9">
    <source>
        <dbReference type="PROSITE" id="PS50979"/>
    </source>
</evidence>
<evidence type="ECO:0000256" key="5">
    <source>
        <dbReference type="ARBA" id="ARBA00023267"/>
    </source>
</evidence>
<keyword evidence="5" id="KW-0092">Biotin</keyword>
<dbReference type="InterPro" id="IPR050856">
    <property type="entry name" value="Biotin_carboxylase_complex"/>
</dbReference>
<dbReference type="InterPro" id="IPR011764">
    <property type="entry name" value="Biotin_carboxylation_dom"/>
</dbReference>
<dbReference type="InterPro" id="IPR005482">
    <property type="entry name" value="Biotin_COase_C"/>
</dbReference>
<dbReference type="SUPFAM" id="SSF56059">
    <property type="entry name" value="Glutathione synthetase ATP-binding domain-like"/>
    <property type="match status" value="1"/>
</dbReference>
<evidence type="ECO:0000313" key="11">
    <source>
        <dbReference type="Proteomes" id="UP001595840"/>
    </source>
</evidence>
<dbReference type="Gene3D" id="3.30.470.20">
    <property type="entry name" value="ATP-grasp fold, B domain"/>
    <property type="match status" value="1"/>
</dbReference>
<evidence type="ECO:0000256" key="3">
    <source>
        <dbReference type="ARBA" id="ARBA00022741"/>
    </source>
</evidence>
<dbReference type="PROSITE" id="PS50968">
    <property type="entry name" value="BIOTINYL_LIPOYL"/>
    <property type="match status" value="1"/>
</dbReference>
<comment type="caution">
    <text evidence="10">The sequence shown here is derived from an EMBL/GenBank/DDBJ whole genome shotgun (WGS) entry which is preliminary data.</text>
</comment>
<reference evidence="11" key="1">
    <citation type="journal article" date="2019" name="Int. J. Syst. Evol. Microbiol.">
        <title>The Global Catalogue of Microorganisms (GCM) 10K type strain sequencing project: providing services to taxonomists for standard genome sequencing and annotation.</title>
        <authorList>
            <consortium name="The Broad Institute Genomics Platform"/>
            <consortium name="The Broad Institute Genome Sequencing Center for Infectious Disease"/>
            <person name="Wu L."/>
            <person name="Ma J."/>
        </authorList>
    </citation>
    <scope>NUCLEOTIDE SEQUENCE [LARGE SCALE GENOMIC DNA]</scope>
    <source>
        <strain evidence="11">CECT 8570</strain>
    </source>
</reference>
<dbReference type="PROSITE" id="PS50975">
    <property type="entry name" value="ATP_GRASP"/>
    <property type="match status" value="1"/>
</dbReference>
<dbReference type="InterPro" id="IPR005481">
    <property type="entry name" value="BC-like_N"/>
</dbReference>